<evidence type="ECO:0000256" key="1">
    <source>
        <dbReference type="SAM" id="Phobius"/>
    </source>
</evidence>
<comment type="caution">
    <text evidence="3">The sequence shown here is derived from an EMBL/GenBank/DDBJ whole genome shotgun (WGS) entry which is preliminary data.</text>
</comment>
<evidence type="ECO:0000313" key="4">
    <source>
        <dbReference type="Proteomes" id="UP000006253"/>
    </source>
</evidence>
<keyword evidence="1" id="KW-0812">Transmembrane</keyword>
<accession>A0A0E2B1I9</accession>
<sequence>MNQEQIREKYLPIGGYVLFLAAGLLLFFSAAFLVVFVRTKSTAKVIVPDLIGKSYPEVHNELGRLQLKVRLENKRYPDKTDGIILYQSIRPGREIEAGSKIVLTVNTGLDRVIVPDVRGQSIDSAKANLQKVLSEETYVEMQIGGITYIEPQADQLPNTVIDQIPEPGKNTSAREKIFLLVTKVPSKTKEEFSPTSFQGASFPLVQKSLIRSGIKSRVEEIVNTRVRSENGLISSARLEGDEVRFKVSYFEPELAVESGYELFSYEVGNDGNYKAVLKSSNQVETDILTLPISLKDGEKFQTVFYRKGNVKLTLLDASDSKVKSKSYESEL</sequence>
<dbReference type="PROSITE" id="PS51178">
    <property type="entry name" value="PASTA"/>
    <property type="match status" value="2"/>
</dbReference>
<name>A0A0E2B1I9_9LEPT</name>
<dbReference type="Pfam" id="PF03793">
    <property type="entry name" value="PASTA"/>
    <property type="match status" value="2"/>
</dbReference>
<proteinExistence type="predicted"/>
<dbReference type="GeneID" id="34316327"/>
<organism evidence="3 4">
    <name type="scientific">Leptospira kirschneri str. H1</name>
    <dbReference type="NCBI Taxonomy" id="1049966"/>
    <lineage>
        <taxon>Bacteria</taxon>
        <taxon>Pseudomonadati</taxon>
        <taxon>Spirochaetota</taxon>
        <taxon>Spirochaetia</taxon>
        <taxon>Leptospirales</taxon>
        <taxon>Leptospiraceae</taxon>
        <taxon>Leptospira</taxon>
    </lineage>
</organism>
<feature type="domain" description="PASTA" evidence="2">
    <location>
        <begin position="108"/>
        <end position="183"/>
    </location>
</feature>
<evidence type="ECO:0000313" key="3">
    <source>
        <dbReference type="EMBL" id="EKO14626.1"/>
    </source>
</evidence>
<keyword evidence="1" id="KW-0472">Membrane</keyword>
<feature type="domain" description="PASTA" evidence="2">
    <location>
        <begin position="41"/>
        <end position="107"/>
    </location>
</feature>
<protein>
    <submittedName>
        <fullName evidence="3">PASTA domain protein</fullName>
    </submittedName>
</protein>
<feature type="transmembrane region" description="Helical" evidence="1">
    <location>
        <begin position="16"/>
        <end position="37"/>
    </location>
</feature>
<dbReference type="Proteomes" id="UP000006253">
    <property type="component" value="Unassembled WGS sequence"/>
</dbReference>
<dbReference type="EMBL" id="AHMY02000051">
    <property type="protein sequence ID" value="EKO14626.1"/>
    <property type="molecule type" value="Genomic_DNA"/>
</dbReference>
<dbReference type="Gene3D" id="3.30.10.20">
    <property type="match status" value="2"/>
</dbReference>
<reference evidence="3 4" key="1">
    <citation type="submission" date="2012-10" db="EMBL/GenBank/DDBJ databases">
        <authorList>
            <person name="Harkins D.M."/>
            <person name="Durkin A.S."/>
            <person name="Brinkac L.M."/>
            <person name="Selengut J.D."/>
            <person name="Sanka R."/>
            <person name="DePew J."/>
            <person name="Purushe J."/>
            <person name="Peacock S.J."/>
            <person name="Thaipadungpanit J."/>
            <person name="Wuthiekanun V.W."/>
            <person name="Day N.P."/>
            <person name="Vinetz J.M."/>
            <person name="Sutton G.G."/>
            <person name="Nelson W.C."/>
            <person name="Fouts D.E."/>
        </authorList>
    </citation>
    <scope>NUCLEOTIDE SEQUENCE [LARGE SCALE GENOMIC DNA]</scope>
    <source>
        <strain evidence="3 4">H1</strain>
    </source>
</reference>
<dbReference type="SMART" id="SM00740">
    <property type="entry name" value="PASTA"/>
    <property type="match status" value="2"/>
</dbReference>
<evidence type="ECO:0000259" key="2">
    <source>
        <dbReference type="PROSITE" id="PS51178"/>
    </source>
</evidence>
<dbReference type="RefSeq" id="WP_004758679.1">
    <property type="nucleotide sequence ID" value="NZ_AHMY02000051.1"/>
</dbReference>
<dbReference type="InterPro" id="IPR005543">
    <property type="entry name" value="PASTA_dom"/>
</dbReference>
<dbReference type="CDD" id="cd06577">
    <property type="entry name" value="PASTA_pknB"/>
    <property type="match status" value="2"/>
</dbReference>
<keyword evidence="1" id="KW-1133">Transmembrane helix</keyword>
<dbReference type="AlphaFoldDB" id="A0A0E2B1I9"/>
<gene>
    <name evidence="3" type="ORF">LEP1GSC081_1887</name>
</gene>
<dbReference type="SUPFAM" id="SSF54184">
    <property type="entry name" value="Penicillin-binding protein 2x (pbp-2x), c-terminal domain"/>
    <property type="match status" value="1"/>
</dbReference>